<dbReference type="GO" id="GO:0008156">
    <property type="term" value="P:negative regulation of DNA replication"/>
    <property type="evidence" value="ECO:0007669"/>
    <property type="project" value="TreeGrafter"/>
</dbReference>
<dbReference type="SUPFAM" id="SSF111469">
    <property type="entry name" value="Geminin coiled-coil domain"/>
    <property type="match status" value="1"/>
</dbReference>
<dbReference type="PANTHER" id="PTHR13372:SF3">
    <property type="entry name" value="MULTICILIN"/>
    <property type="match status" value="1"/>
</dbReference>
<evidence type="ECO:0000313" key="16">
    <source>
        <dbReference type="RefSeq" id="XP_034092797.1"/>
    </source>
</evidence>
<evidence type="ECO:0000256" key="10">
    <source>
        <dbReference type="ARBA" id="ARBA00023306"/>
    </source>
</evidence>
<evidence type="ECO:0000256" key="13">
    <source>
        <dbReference type="SAM" id="Coils"/>
    </source>
</evidence>
<dbReference type="GO" id="GO:0030030">
    <property type="term" value="P:cell projection organization"/>
    <property type="evidence" value="ECO:0007669"/>
    <property type="project" value="UniProtKB-KW"/>
</dbReference>
<dbReference type="Pfam" id="PF07412">
    <property type="entry name" value="Geminin"/>
    <property type="match status" value="1"/>
</dbReference>
<evidence type="ECO:0000256" key="2">
    <source>
        <dbReference type="ARBA" id="ARBA00007979"/>
    </source>
</evidence>
<dbReference type="GO" id="GO:0005634">
    <property type="term" value="C:nucleus"/>
    <property type="evidence" value="ECO:0007669"/>
    <property type="project" value="UniProtKB-SubCell"/>
</dbReference>
<dbReference type="PANTHER" id="PTHR13372">
    <property type="entry name" value="GEMININ"/>
    <property type="match status" value="1"/>
</dbReference>
<keyword evidence="5" id="KW-0805">Transcription regulation</keyword>
<evidence type="ECO:0000256" key="12">
    <source>
        <dbReference type="ARBA" id="ARBA00033197"/>
    </source>
</evidence>
<evidence type="ECO:0000313" key="15">
    <source>
        <dbReference type="Proteomes" id="UP000515161"/>
    </source>
</evidence>
<keyword evidence="4" id="KW-0970">Cilium biogenesis/degradation</keyword>
<accession>A0A6P8WYQ4</accession>
<keyword evidence="8" id="KW-0804">Transcription</keyword>
<dbReference type="RefSeq" id="XP_034092797.1">
    <property type="nucleotide sequence ID" value="XM_034236906.1"/>
</dbReference>
<protein>
    <recommendedName>
        <fullName evidence="3">Multicilin</fullName>
    </recommendedName>
    <alternativeName>
        <fullName evidence="11">Multiciliate differentiation and DNA synthesis-associated cell cycle protein</fullName>
    </alternativeName>
    <alternativeName>
        <fullName evidence="12">Protein Idas</fullName>
    </alternativeName>
</protein>
<organism evidence="15 16">
    <name type="scientific">Gymnodraco acuticeps</name>
    <name type="common">Antarctic dragonfish</name>
    <dbReference type="NCBI Taxonomy" id="8218"/>
    <lineage>
        <taxon>Eukaryota</taxon>
        <taxon>Metazoa</taxon>
        <taxon>Chordata</taxon>
        <taxon>Craniata</taxon>
        <taxon>Vertebrata</taxon>
        <taxon>Euteleostomi</taxon>
        <taxon>Actinopterygii</taxon>
        <taxon>Neopterygii</taxon>
        <taxon>Teleostei</taxon>
        <taxon>Neoteleostei</taxon>
        <taxon>Acanthomorphata</taxon>
        <taxon>Eupercaria</taxon>
        <taxon>Perciformes</taxon>
        <taxon>Notothenioidei</taxon>
        <taxon>Bathydraconidae</taxon>
        <taxon>Gymnodraco</taxon>
    </lineage>
</organism>
<reference evidence="16" key="1">
    <citation type="submission" date="2025-08" db="UniProtKB">
        <authorList>
            <consortium name="RefSeq"/>
        </authorList>
    </citation>
    <scope>IDENTIFICATION</scope>
</reference>
<dbReference type="GO" id="GO:0045786">
    <property type="term" value="P:negative regulation of cell cycle"/>
    <property type="evidence" value="ECO:0007669"/>
    <property type="project" value="TreeGrafter"/>
</dbReference>
<dbReference type="GeneID" id="117560116"/>
<keyword evidence="9" id="KW-0539">Nucleus</keyword>
<keyword evidence="10" id="KW-0131">Cell cycle</keyword>
<evidence type="ECO:0000256" key="4">
    <source>
        <dbReference type="ARBA" id="ARBA00022794"/>
    </source>
</evidence>
<name>A0A6P8WYQ4_GYMAC</name>
<dbReference type="KEGG" id="gacu:117560116"/>
<evidence type="ECO:0000256" key="9">
    <source>
        <dbReference type="ARBA" id="ARBA00023242"/>
    </source>
</evidence>
<dbReference type="AlphaFoldDB" id="A0A6P8WYQ4"/>
<dbReference type="Gene3D" id="1.20.5.1180">
    <property type="entry name" value="Geminin coiled-coil domain"/>
    <property type="match status" value="1"/>
</dbReference>
<keyword evidence="15" id="KW-1185">Reference proteome</keyword>
<evidence type="ECO:0000256" key="11">
    <source>
        <dbReference type="ARBA" id="ARBA00031136"/>
    </source>
</evidence>
<comment type="subcellular location">
    <subcellularLocation>
        <location evidence="1">Nucleus</location>
    </subcellularLocation>
</comment>
<evidence type="ECO:0000256" key="7">
    <source>
        <dbReference type="ARBA" id="ARBA00023159"/>
    </source>
</evidence>
<dbReference type="OrthoDB" id="9445365at2759"/>
<keyword evidence="7" id="KW-0010">Activator</keyword>
<sequence length="393" mass="44268">MKMQRDMKVFGAGCPNQMSQQGRRAAGNRKDKMVPRSSSPINVYVELPCIIEQALSTIAWNDLEDCASVVRRQSDSFCSQLNTKITTRDGTLTEMTSYRPTCSAIPPHYPAWSWWDFQVNESDADDQDFGDYALDFMADSPATLESNLSPAELVPFQGCVIPLLPPQQYFSPEDSLSHSYTEASDPSVQDGAPWQGIAQCQGRAFGDSMEVNNQLHETLHRQQEEIDCLQERNLHLRQLASRAKHLASVLEKLMTVRDQREQPCGDKTTLSPCKRQRLDEGYDTESSDTVEDMLRDVSTRCNAVLHNAATGTRLPQESETIHMFGAFSGLKTSISKDNSMTMDASELQESVSSFRTSVREHSTIRTQVFRHGRAFTSRTQLGGYRFRWLPNDS</sequence>
<evidence type="ECO:0000256" key="14">
    <source>
        <dbReference type="SAM" id="MobiDB-lite"/>
    </source>
</evidence>
<evidence type="ECO:0000256" key="8">
    <source>
        <dbReference type="ARBA" id="ARBA00023163"/>
    </source>
</evidence>
<dbReference type="InParanoid" id="A0A6P8WYQ4"/>
<proteinExistence type="inferred from homology"/>
<feature type="coiled-coil region" evidence="13">
    <location>
        <begin position="212"/>
        <end position="239"/>
    </location>
</feature>
<feature type="region of interest" description="Disordered" evidence="14">
    <location>
        <begin position="12"/>
        <end position="34"/>
    </location>
</feature>
<comment type="similarity">
    <text evidence="2">Belongs to the geminin family.</text>
</comment>
<dbReference type="CDD" id="cd22590">
    <property type="entry name" value="McIdas_CC"/>
    <property type="match status" value="1"/>
</dbReference>
<dbReference type="InterPro" id="IPR022786">
    <property type="entry name" value="Geminin/Multicilin"/>
</dbReference>
<dbReference type="Proteomes" id="UP000515161">
    <property type="component" value="Unplaced"/>
</dbReference>
<keyword evidence="6 13" id="KW-0175">Coiled coil</keyword>
<evidence type="ECO:0000256" key="3">
    <source>
        <dbReference type="ARBA" id="ARBA00018222"/>
    </source>
</evidence>
<gene>
    <name evidence="16" type="primary">LOC117560116</name>
</gene>
<evidence type="ECO:0000256" key="5">
    <source>
        <dbReference type="ARBA" id="ARBA00023015"/>
    </source>
</evidence>
<evidence type="ECO:0000256" key="1">
    <source>
        <dbReference type="ARBA" id="ARBA00004123"/>
    </source>
</evidence>
<evidence type="ECO:0000256" key="6">
    <source>
        <dbReference type="ARBA" id="ARBA00023054"/>
    </source>
</evidence>